<feature type="domain" description="CBS" evidence="3">
    <location>
        <begin position="76"/>
        <end position="131"/>
    </location>
</feature>
<dbReference type="SMART" id="SM00116">
    <property type="entry name" value="CBS"/>
    <property type="match status" value="2"/>
</dbReference>
<dbReference type="PANTHER" id="PTHR43080:SF2">
    <property type="entry name" value="CBS DOMAIN-CONTAINING PROTEIN"/>
    <property type="match status" value="1"/>
</dbReference>
<dbReference type="EMBL" id="JABFRW010000190">
    <property type="protein sequence ID" value="NOT35347.1"/>
    <property type="molecule type" value="Genomic_DNA"/>
</dbReference>
<name>A0A849SQW5_UNCEI</name>
<dbReference type="PANTHER" id="PTHR43080">
    <property type="entry name" value="CBS DOMAIN-CONTAINING PROTEIN CBSX3, MITOCHONDRIAL"/>
    <property type="match status" value="1"/>
</dbReference>
<dbReference type="InterPro" id="IPR046342">
    <property type="entry name" value="CBS_dom_sf"/>
</dbReference>
<dbReference type="InterPro" id="IPR044725">
    <property type="entry name" value="CBSX3_CBS_dom"/>
</dbReference>
<dbReference type="Proteomes" id="UP000580839">
    <property type="component" value="Unassembled WGS sequence"/>
</dbReference>
<dbReference type="Pfam" id="PF00571">
    <property type="entry name" value="CBS"/>
    <property type="match status" value="2"/>
</dbReference>
<dbReference type="SUPFAM" id="SSF54631">
    <property type="entry name" value="CBS-domain pair"/>
    <property type="match status" value="1"/>
</dbReference>
<comment type="caution">
    <text evidence="4">The sequence shown here is derived from an EMBL/GenBank/DDBJ whole genome shotgun (WGS) entry which is preliminary data.</text>
</comment>
<gene>
    <name evidence="4" type="ORF">HOP12_14480</name>
</gene>
<protein>
    <submittedName>
        <fullName evidence="4">CBS domain-containing protein</fullName>
    </submittedName>
</protein>
<dbReference type="Gene3D" id="3.10.580.10">
    <property type="entry name" value="CBS-domain"/>
    <property type="match status" value="1"/>
</dbReference>
<proteinExistence type="predicted"/>
<sequence length="144" mass="15762">MATVQAILDRKGSEVVSLGPEHTVLAAAHLMNQRAIGGVVVVENDRVIGMFTERDVLRRVVSERRDPATTLLRDVMTAPVETCEVASSIDACKAAMTERRVRHLPVLHDQRLIGIVTIGDLIAFEVGEKDSTIVQLNQYIFGAT</sequence>
<dbReference type="CDD" id="cd04623">
    <property type="entry name" value="CBS_pair_bac_euk"/>
    <property type="match status" value="1"/>
</dbReference>
<accession>A0A849SQW5</accession>
<evidence type="ECO:0000259" key="3">
    <source>
        <dbReference type="PROSITE" id="PS51371"/>
    </source>
</evidence>
<dbReference type="InterPro" id="IPR000644">
    <property type="entry name" value="CBS_dom"/>
</dbReference>
<evidence type="ECO:0000313" key="4">
    <source>
        <dbReference type="EMBL" id="NOT35347.1"/>
    </source>
</evidence>
<dbReference type="InterPro" id="IPR051257">
    <property type="entry name" value="Diverse_CBS-Domain"/>
</dbReference>
<evidence type="ECO:0000313" key="5">
    <source>
        <dbReference type="Proteomes" id="UP000580839"/>
    </source>
</evidence>
<evidence type="ECO:0000256" key="2">
    <source>
        <dbReference type="PROSITE-ProRule" id="PRU00703"/>
    </source>
</evidence>
<feature type="domain" description="CBS" evidence="3">
    <location>
        <begin position="8"/>
        <end position="67"/>
    </location>
</feature>
<evidence type="ECO:0000256" key="1">
    <source>
        <dbReference type="ARBA" id="ARBA00023122"/>
    </source>
</evidence>
<keyword evidence="1 2" id="KW-0129">CBS domain</keyword>
<organism evidence="4 5">
    <name type="scientific">Eiseniibacteriota bacterium</name>
    <dbReference type="NCBI Taxonomy" id="2212470"/>
    <lineage>
        <taxon>Bacteria</taxon>
        <taxon>Candidatus Eiseniibacteriota</taxon>
    </lineage>
</organism>
<dbReference type="PROSITE" id="PS51371">
    <property type="entry name" value="CBS"/>
    <property type="match status" value="2"/>
</dbReference>
<dbReference type="AlphaFoldDB" id="A0A849SQW5"/>
<reference evidence="4 5" key="1">
    <citation type="submission" date="2020-04" db="EMBL/GenBank/DDBJ databases">
        <title>Metagenomic profiling of ammonia- and methane-oxidizing microorganisms in a Dutch drinking water treatment plant.</title>
        <authorList>
            <person name="Poghosyan L."/>
            <person name="Leucker S."/>
        </authorList>
    </citation>
    <scope>NUCLEOTIDE SEQUENCE [LARGE SCALE GENOMIC DNA]</scope>
    <source>
        <strain evidence="4">S-RSF-IL-03</strain>
    </source>
</reference>